<gene>
    <name evidence="6" type="ORF">ACFSE6_11515</name>
</gene>
<evidence type="ECO:0000256" key="3">
    <source>
        <dbReference type="ARBA" id="ARBA00023163"/>
    </source>
</evidence>
<dbReference type="Pfam" id="PF09339">
    <property type="entry name" value="HTH_IclR"/>
    <property type="match status" value="1"/>
</dbReference>
<dbReference type="SMART" id="SM00346">
    <property type="entry name" value="HTH_ICLR"/>
    <property type="match status" value="1"/>
</dbReference>
<dbReference type="PROSITE" id="PS51077">
    <property type="entry name" value="HTH_ICLR"/>
    <property type="match status" value="1"/>
</dbReference>
<protein>
    <submittedName>
        <fullName evidence="6">IclR family transcriptional regulator</fullName>
    </submittedName>
</protein>
<evidence type="ECO:0000256" key="1">
    <source>
        <dbReference type="ARBA" id="ARBA00023015"/>
    </source>
</evidence>
<dbReference type="SUPFAM" id="SSF46785">
    <property type="entry name" value="Winged helix' DNA-binding domain"/>
    <property type="match status" value="1"/>
</dbReference>
<feature type="domain" description="IclR-ED" evidence="5">
    <location>
        <begin position="72"/>
        <end position="252"/>
    </location>
</feature>
<proteinExistence type="predicted"/>
<keyword evidence="1" id="KW-0805">Transcription regulation</keyword>
<dbReference type="Gene3D" id="3.30.450.40">
    <property type="match status" value="1"/>
</dbReference>
<dbReference type="Proteomes" id="UP001597277">
    <property type="component" value="Unassembled WGS sequence"/>
</dbReference>
<keyword evidence="7" id="KW-1185">Reference proteome</keyword>
<dbReference type="InterPro" id="IPR050707">
    <property type="entry name" value="HTH_MetabolicPath_Reg"/>
</dbReference>
<keyword evidence="2" id="KW-0238">DNA-binding</keyword>
<dbReference type="InterPro" id="IPR014757">
    <property type="entry name" value="Tscrpt_reg_IclR_C"/>
</dbReference>
<organism evidence="6 7">
    <name type="scientific">Georgenia deserti</name>
    <dbReference type="NCBI Taxonomy" id="2093781"/>
    <lineage>
        <taxon>Bacteria</taxon>
        <taxon>Bacillati</taxon>
        <taxon>Actinomycetota</taxon>
        <taxon>Actinomycetes</taxon>
        <taxon>Micrococcales</taxon>
        <taxon>Bogoriellaceae</taxon>
        <taxon>Georgenia</taxon>
    </lineage>
</organism>
<keyword evidence="3" id="KW-0804">Transcription</keyword>
<dbReference type="Pfam" id="PF01614">
    <property type="entry name" value="IclR_C"/>
    <property type="match status" value="1"/>
</dbReference>
<dbReference type="Gene3D" id="1.10.10.10">
    <property type="entry name" value="Winged helix-like DNA-binding domain superfamily/Winged helix DNA-binding domain"/>
    <property type="match status" value="1"/>
</dbReference>
<feature type="domain" description="HTH iclR-type" evidence="4">
    <location>
        <begin position="13"/>
        <end position="71"/>
    </location>
</feature>
<dbReference type="PANTHER" id="PTHR30136:SF24">
    <property type="entry name" value="HTH-TYPE TRANSCRIPTIONAL REPRESSOR ALLR"/>
    <property type="match status" value="1"/>
</dbReference>
<dbReference type="EMBL" id="JBHUEE010000005">
    <property type="protein sequence ID" value="MFD1718468.1"/>
    <property type="molecule type" value="Genomic_DNA"/>
</dbReference>
<dbReference type="RefSeq" id="WP_388006813.1">
    <property type="nucleotide sequence ID" value="NZ_JBHUEE010000005.1"/>
</dbReference>
<dbReference type="PANTHER" id="PTHR30136">
    <property type="entry name" value="HELIX-TURN-HELIX TRANSCRIPTIONAL REGULATOR, ICLR FAMILY"/>
    <property type="match status" value="1"/>
</dbReference>
<sequence length="264" mass="28550">MNGHKAGTVPPGTQTLARGLAVLRAVAGGAHSLNDVVESSGVGRSTAHRLLQLLEQEGYVERRTAGYVLGPALIEYGFLALSNNPVPVVARPVLEDLASTYQDTVHLGIVDDGQVLYLDKIAGSRGPVANSRIGHRMPLTRTGIGKALILDRTEHWESLYRADHEGEDGLESGLADFIRRMEGYRESGTAMDLEENEQWIRCVAAPVRNGGGRIVAAVSISATRPYFPPARMRALVPVMRDAAHAISRKLGQPQRGSEVAHPRR</sequence>
<accession>A0ABW4L6L0</accession>
<evidence type="ECO:0000259" key="5">
    <source>
        <dbReference type="PROSITE" id="PS51078"/>
    </source>
</evidence>
<dbReference type="InterPro" id="IPR036388">
    <property type="entry name" value="WH-like_DNA-bd_sf"/>
</dbReference>
<comment type="caution">
    <text evidence="6">The sequence shown here is derived from an EMBL/GenBank/DDBJ whole genome shotgun (WGS) entry which is preliminary data.</text>
</comment>
<name>A0ABW4L6L0_9MICO</name>
<dbReference type="InterPro" id="IPR005471">
    <property type="entry name" value="Tscrpt_reg_IclR_N"/>
</dbReference>
<dbReference type="PROSITE" id="PS51078">
    <property type="entry name" value="ICLR_ED"/>
    <property type="match status" value="1"/>
</dbReference>
<evidence type="ECO:0000313" key="6">
    <source>
        <dbReference type="EMBL" id="MFD1718468.1"/>
    </source>
</evidence>
<reference evidence="7" key="1">
    <citation type="journal article" date="2019" name="Int. J. Syst. Evol. Microbiol.">
        <title>The Global Catalogue of Microorganisms (GCM) 10K type strain sequencing project: providing services to taxonomists for standard genome sequencing and annotation.</title>
        <authorList>
            <consortium name="The Broad Institute Genomics Platform"/>
            <consortium name="The Broad Institute Genome Sequencing Center for Infectious Disease"/>
            <person name="Wu L."/>
            <person name="Ma J."/>
        </authorList>
    </citation>
    <scope>NUCLEOTIDE SEQUENCE [LARGE SCALE GENOMIC DNA]</scope>
    <source>
        <strain evidence="7">JCM 17130</strain>
    </source>
</reference>
<evidence type="ECO:0000259" key="4">
    <source>
        <dbReference type="PROSITE" id="PS51077"/>
    </source>
</evidence>
<dbReference type="SUPFAM" id="SSF55781">
    <property type="entry name" value="GAF domain-like"/>
    <property type="match status" value="1"/>
</dbReference>
<evidence type="ECO:0000256" key="2">
    <source>
        <dbReference type="ARBA" id="ARBA00023125"/>
    </source>
</evidence>
<dbReference type="InterPro" id="IPR036390">
    <property type="entry name" value="WH_DNA-bd_sf"/>
</dbReference>
<dbReference type="InterPro" id="IPR029016">
    <property type="entry name" value="GAF-like_dom_sf"/>
</dbReference>
<evidence type="ECO:0000313" key="7">
    <source>
        <dbReference type="Proteomes" id="UP001597277"/>
    </source>
</evidence>